<feature type="region of interest" description="Disordered" evidence="1">
    <location>
        <begin position="33"/>
        <end position="76"/>
    </location>
</feature>
<evidence type="ECO:0000256" key="1">
    <source>
        <dbReference type="SAM" id="MobiDB-lite"/>
    </source>
</evidence>
<evidence type="ECO:0000313" key="2">
    <source>
        <dbReference type="EMBL" id="KAJ7703667.1"/>
    </source>
</evidence>
<reference evidence="2" key="1">
    <citation type="submission" date="2023-03" db="EMBL/GenBank/DDBJ databases">
        <title>Massive genome expansion in bonnet fungi (Mycena s.s.) driven by repeated elements and novel gene families across ecological guilds.</title>
        <authorList>
            <consortium name="Lawrence Berkeley National Laboratory"/>
            <person name="Harder C.B."/>
            <person name="Miyauchi S."/>
            <person name="Viragh M."/>
            <person name="Kuo A."/>
            <person name="Thoen E."/>
            <person name="Andreopoulos B."/>
            <person name="Lu D."/>
            <person name="Skrede I."/>
            <person name="Drula E."/>
            <person name="Henrissat B."/>
            <person name="Morin E."/>
            <person name="Kohler A."/>
            <person name="Barry K."/>
            <person name="LaButti K."/>
            <person name="Morin E."/>
            <person name="Salamov A."/>
            <person name="Lipzen A."/>
            <person name="Mereny Z."/>
            <person name="Hegedus B."/>
            <person name="Baldrian P."/>
            <person name="Stursova M."/>
            <person name="Weitz H."/>
            <person name="Taylor A."/>
            <person name="Grigoriev I.V."/>
            <person name="Nagy L.G."/>
            <person name="Martin F."/>
            <person name="Kauserud H."/>
        </authorList>
    </citation>
    <scope>NUCLEOTIDE SEQUENCE</scope>
    <source>
        <strain evidence="2">CBHHK067</strain>
    </source>
</reference>
<comment type="caution">
    <text evidence="2">The sequence shown here is derived from an EMBL/GenBank/DDBJ whole genome shotgun (WGS) entry which is preliminary data.</text>
</comment>
<sequence>MSAVELWRDDHLMEQCMGISFMHLVALTPVHRRSENTNEGLPLPPSLQFAPRPYRSPPSVDAARTQTRGPRSRPALSAADAPLFLLRIKPTHRRDSPAINGKADVRR</sequence>
<dbReference type="AlphaFoldDB" id="A0AAD7GRH8"/>
<evidence type="ECO:0000313" key="3">
    <source>
        <dbReference type="Proteomes" id="UP001221757"/>
    </source>
</evidence>
<protein>
    <submittedName>
        <fullName evidence="2">Uncharacterized protein</fullName>
    </submittedName>
</protein>
<accession>A0AAD7GRH8</accession>
<proteinExistence type="predicted"/>
<dbReference type="Proteomes" id="UP001221757">
    <property type="component" value="Unassembled WGS sequence"/>
</dbReference>
<dbReference type="EMBL" id="JARKIE010000012">
    <property type="protein sequence ID" value="KAJ7703667.1"/>
    <property type="molecule type" value="Genomic_DNA"/>
</dbReference>
<organism evidence="2 3">
    <name type="scientific">Mycena rosella</name>
    <name type="common">Pink bonnet</name>
    <name type="synonym">Agaricus rosellus</name>
    <dbReference type="NCBI Taxonomy" id="1033263"/>
    <lineage>
        <taxon>Eukaryota</taxon>
        <taxon>Fungi</taxon>
        <taxon>Dikarya</taxon>
        <taxon>Basidiomycota</taxon>
        <taxon>Agaricomycotina</taxon>
        <taxon>Agaricomycetes</taxon>
        <taxon>Agaricomycetidae</taxon>
        <taxon>Agaricales</taxon>
        <taxon>Marasmiineae</taxon>
        <taxon>Mycenaceae</taxon>
        <taxon>Mycena</taxon>
    </lineage>
</organism>
<gene>
    <name evidence="2" type="ORF">B0H17DRAFT_1040857</name>
</gene>
<keyword evidence="3" id="KW-1185">Reference proteome</keyword>
<name>A0AAD7GRH8_MYCRO</name>